<name>A0A4V1QUL7_9FIRM</name>
<protein>
    <recommendedName>
        <fullName evidence="4">Cell division protein FtsL</fullName>
    </recommendedName>
</protein>
<feature type="transmembrane region" description="Helical" evidence="1">
    <location>
        <begin position="9"/>
        <end position="30"/>
    </location>
</feature>
<sequence>MKEEKFKKIVVAATVTAVTLLFILIVFWVYQLISVSVRNREIQKLQDEIAYYQELIESGNLSIDEVYTARWWIEKRALELGMKYPGYSAE</sequence>
<accession>A0A4V1QUL7</accession>
<comment type="caution">
    <text evidence="2">The sequence shown here is derived from an EMBL/GenBank/DDBJ whole genome shotgun (WGS) entry which is preliminary data.</text>
</comment>
<keyword evidence="1" id="KW-0472">Membrane</keyword>
<evidence type="ECO:0000313" key="2">
    <source>
        <dbReference type="EMBL" id="RXZ57870.1"/>
    </source>
</evidence>
<organism evidence="2 3">
    <name type="scientific">Candidatus Borkfalkia ceftriaxoniphila</name>
    <dbReference type="NCBI Taxonomy" id="2508949"/>
    <lineage>
        <taxon>Bacteria</taxon>
        <taxon>Bacillati</taxon>
        <taxon>Bacillota</taxon>
        <taxon>Clostridia</taxon>
        <taxon>Christensenellales</taxon>
        <taxon>Christensenellaceae</taxon>
        <taxon>Candidatus Borkfalkia</taxon>
    </lineage>
</organism>
<dbReference type="EMBL" id="SDOZ01000005">
    <property type="protein sequence ID" value="RXZ57870.1"/>
    <property type="molecule type" value="Genomic_DNA"/>
</dbReference>
<dbReference type="Proteomes" id="UP000291269">
    <property type="component" value="Unassembled WGS sequence"/>
</dbReference>
<reference evidence="2 3" key="1">
    <citation type="journal article" date="2019" name="Gut">
        <title>Antibiotics-induced monodominance of a novel gut bacterial order.</title>
        <authorList>
            <person name="Hildebrand F."/>
            <person name="Moitinho-Silva L."/>
            <person name="Blasche S."/>
            <person name="Jahn M.T."/>
            <person name="Gossmann T.I."/>
            <person name="Heuerta-Cepas J."/>
            <person name="Hercog R."/>
            <person name="Luetge M."/>
            <person name="Bahram M."/>
            <person name="Pryszlak A."/>
            <person name="Alves R.J."/>
            <person name="Waszak S.M."/>
            <person name="Zhu A."/>
            <person name="Ye L."/>
            <person name="Costea P.I."/>
            <person name="Aalvink S."/>
            <person name="Belzer C."/>
            <person name="Forslund S.K."/>
            <person name="Sunagawa S."/>
            <person name="Hentschel U."/>
            <person name="Merten C."/>
            <person name="Patil K.R."/>
            <person name="Benes V."/>
            <person name="Bork P."/>
        </authorList>
    </citation>
    <scope>NUCLEOTIDE SEQUENCE [LARGE SCALE GENOMIC DNA]</scope>
    <source>
        <strain evidence="2 3">HDS1380</strain>
    </source>
</reference>
<evidence type="ECO:0000313" key="3">
    <source>
        <dbReference type="Proteomes" id="UP000291269"/>
    </source>
</evidence>
<evidence type="ECO:0000256" key="1">
    <source>
        <dbReference type="SAM" id="Phobius"/>
    </source>
</evidence>
<keyword evidence="1" id="KW-1133">Transmembrane helix</keyword>
<gene>
    <name evidence="2" type="ORF">ESZ91_10980</name>
</gene>
<dbReference type="AlphaFoldDB" id="A0A4V1QUL7"/>
<keyword evidence="1" id="KW-0812">Transmembrane</keyword>
<proteinExistence type="predicted"/>
<dbReference type="RefSeq" id="WP_129227234.1">
    <property type="nucleotide sequence ID" value="NZ_SDOZ01000005.1"/>
</dbReference>
<evidence type="ECO:0008006" key="4">
    <source>
        <dbReference type="Google" id="ProtNLM"/>
    </source>
</evidence>
<keyword evidence="3" id="KW-1185">Reference proteome</keyword>